<sequence length="950" mass="104472">MDSKKSPLAENWLFSRPKLSHLRFVLGFSLLLLVFFICNLSTSTTFLSRRIKRPEDASSVISKCRQLKLHAGPPPHFHHRQQSDRFEEGSRPVLIRNAKIWTGRKNGTYVLNGDILLDKGIIKRIGHFHSATLQSYGSHLMVMDAKGSWVTPGIVDIHSHLGDGSAPELTGADDTNSFKGTIQPWLRSLDGLNTHDYSYPLSVAGGVTTALILPGSANAIGGQAFVIKLRETKEKSPSSMLLEPPYHINNSFPNPNLPPRWRHMKHACGENPSDVYKDTRMDTIWEFRKAYNTAKQIKDKQDEYCARALSNDWKDLGEFPNALQWEALVDVLRGRVKVNVHCYEAVDLDGLVRLSNEFSFPIAAFHHASEAYLVPDLLKKAYGKPPAIALFATNARYKREAYRASEFAPRILAQQGLTVLMKSDHSVLNSRYLLYEAQQAHFYGFPENLAIASVTSNSADVMGMGHRIGYVKEGYDADLVIWDSHPMALGATPVQVFIDGIAQLESPFTVSKPDTFQRSPKVPNFDEEARKAVTYEGLPPLLPQKRPLDSTIVFRNVKSVYKVEEGLMRQTQLGQANALGTVVARNGRIVCYGEAESCLVSATKDGSVFVIDLDGGSISPGLVSFGSPLGLEHINQEPSTNDGNVIDPLRHTVPDVLGGGSAMIRAVDGLQYASRDALLAYRAGVTVGVTAPARKGFYGGLGTSFSFSAEHKLEQGAIVQEITAVHVSVRHFSNPSVSTQIAALRRLLLGPSEGEAGVWFDKIKTGQMPLVVEAHSADIIATLIILKQQVEAETRQKLRFTITGASEAHLLAKELGENDIGIILNPPRPFPYVWEDRRILPGPPLSNNSAIIELVHNNVVVGIGCEEIWSARNLPFDVAWAAIESGARLSREQALAIGSVNLQKLLGVDIDETRMDLVATRGGDLLSFESRVVAVLSPRQQVVDLFEGEH</sequence>
<dbReference type="Proteomes" id="UP000467700">
    <property type="component" value="Unassembled WGS sequence"/>
</dbReference>
<evidence type="ECO:0000259" key="2">
    <source>
        <dbReference type="Pfam" id="PF01979"/>
    </source>
</evidence>
<dbReference type="SUPFAM" id="SSF51556">
    <property type="entry name" value="Metallo-dependent hydrolases"/>
    <property type="match status" value="1"/>
</dbReference>
<protein>
    <recommendedName>
        <fullName evidence="2">Amidohydrolase-related domain-containing protein</fullName>
    </recommendedName>
</protein>
<dbReference type="SUPFAM" id="SSF51338">
    <property type="entry name" value="Composite domain of metallo-dependent hydrolases"/>
    <property type="match status" value="1"/>
</dbReference>
<dbReference type="InterPro" id="IPR006680">
    <property type="entry name" value="Amidohydro-rel"/>
</dbReference>
<keyword evidence="1" id="KW-0812">Transmembrane</keyword>
<name>A0A8S0W6H4_CYCAE</name>
<dbReference type="InterPro" id="IPR032466">
    <property type="entry name" value="Metal_Hydrolase"/>
</dbReference>
<dbReference type="PANTHER" id="PTHR43668:SF5">
    <property type="entry name" value="AMIDOHYDROLASE 3 DOMAIN-CONTAINING PROTEIN"/>
    <property type="match status" value="1"/>
</dbReference>
<dbReference type="InterPro" id="IPR011059">
    <property type="entry name" value="Metal-dep_hydrolase_composite"/>
</dbReference>
<proteinExistence type="predicted"/>
<dbReference type="EMBL" id="CACVBS010000013">
    <property type="protein sequence ID" value="CAA7259136.1"/>
    <property type="molecule type" value="Genomic_DNA"/>
</dbReference>
<accession>A0A8S0W6H4</accession>
<dbReference type="GO" id="GO:0006145">
    <property type="term" value="P:purine nucleobase catabolic process"/>
    <property type="evidence" value="ECO:0007669"/>
    <property type="project" value="TreeGrafter"/>
</dbReference>
<dbReference type="GO" id="GO:0004038">
    <property type="term" value="F:allantoinase activity"/>
    <property type="evidence" value="ECO:0007669"/>
    <property type="project" value="TreeGrafter"/>
</dbReference>
<dbReference type="InterPro" id="IPR050138">
    <property type="entry name" value="DHOase/Allantoinase_Hydrolase"/>
</dbReference>
<organism evidence="3 4">
    <name type="scientific">Cyclocybe aegerita</name>
    <name type="common">Black poplar mushroom</name>
    <name type="synonym">Agrocybe aegerita</name>
    <dbReference type="NCBI Taxonomy" id="1973307"/>
    <lineage>
        <taxon>Eukaryota</taxon>
        <taxon>Fungi</taxon>
        <taxon>Dikarya</taxon>
        <taxon>Basidiomycota</taxon>
        <taxon>Agaricomycotina</taxon>
        <taxon>Agaricomycetes</taxon>
        <taxon>Agaricomycetidae</taxon>
        <taxon>Agaricales</taxon>
        <taxon>Agaricineae</taxon>
        <taxon>Bolbitiaceae</taxon>
        <taxon>Cyclocybe</taxon>
    </lineage>
</organism>
<keyword evidence="1" id="KW-1133">Transmembrane helix</keyword>
<evidence type="ECO:0000256" key="1">
    <source>
        <dbReference type="SAM" id="Phobius"/>
    </source>
</evidence>
<gene>
    <name evidence="3" type="ORF">AAE3_LOCUS1376</name>
</gene>
<dbReference type="Pfam" id="PF01979">
    <property type="entry name" value="Amidohydro_1"/>
    <property type="match status" value="1"/>
</dbReference>
<evidence type="ECO:0000313" key="3">
    <source>
        <dbReference type="EMBL" id="CAA7259136.1"/>
    </source>
</evidence>
<feature type="domain" description="Amidohydrolase-related" evidence="2">
    <location>
        <begin position="415"/>
        <end position="500"/>
    </location>
</feature>
<dbReference type="PANTHER" id="PTHR43668">
    <property type="entry name" value="ALLANTOINASE"/>
    <property type="match status" value="1"/>
</dbReference>
<keyword evidence="4" id="KW-1185">Reference proteome</keyword>
<evidence type="ECO:0000313" key="4">
    <source>
        <dbReference type="Proteomes" id="UP000467700"/>
    </source>
</evidence>
<reference evidence="3 4" key="1">
    <citation type="submission" date="2020-01" db="EMBL/GenBank/DDBJ databases">
        <authorList>
            <person name="Gupta K D."/>
        </authorList>
    </citation>
    <scope>NUCLEOTIDE SEQUENCE [LARGE SCALE GENOMIC DNA]</scope>
</reference>
<dbReference type="GO" id="GO:0005737">
    <property type="term" value="C:cytoplasm"/>
    <property type="evidence" value="ECO:0007669"/>
    <property type="project" value="TreeGrafter"/>
</dbReference>
<dbReference type="OrthoDB" id="10258955at2759"/>
<keyword evidence="1" id="KW-0472">Membrane</keyword>
<dbReference type="Gene3D" id="3.20.20.140">
    <property type="entry name" value="Metal-dependent hydrolases"/>
    <property type="match status" value="2"/>
</dbReference>
<dbReference type="AlphaFoldDB" id="A0A8S0W6H4"/>
<comment type="caution">
    <text evidence="3">The sequence shown here is derived from an EMBL/GenBank/DDBJ whole genome shotgun (WGS) entry which is preliminary data.</text>
</comment>
<feature type="transmembrane region" description="Helical" evidence="1">
    <location>
        <begin position="21"/>
        <end position="42"/>
    </location>
</feature>